<keyword evidence="6" id="KW-1185">Reference proteome</keyword>
<dbReference type="InterPro" id="IPR029058">
    <property type="entry name" value="AB_hydrolase_fold"/>
</dbReference>
<sequence length="183" mass="21455">MLKNMERNFRLKLVKSPQQKYKYKIEWFEGMPVDHFSYIDSRKFNLRYLINIDNFKQKNAPILFFLGEEQDIENCAELGFIWEIAPEFGAAVIFAEHRYFGESLPFGNDTFKNVSTLGYLSTEQALADFAQLIAYLKEERLNNAENSLVIGFGASYSGQLAAWMRVKVKKNEYFSVKKYFFNI</sequence>
<name>A0A1I8BBW7_MELHA</name>
<reference evidence="7" key="1">
    <citation type="submission" date="2016-11" db="UniProtKB">
        <authorList>
            <consortium name="WormBaseParasite"/>
        </authorList>
    </citation>
    <scope>IDENTIFICATION</scope>
</reference>
<keyword evidence="4" id="KW-0378">Hydrolase</keyword>
<evidence type="ECO:0000256" key="4">
    <source>
        <dbReference type="ARBA" id="ARBA00022801"/>
    </source>
</evidence>
<evidence type="ECO:0000313" key="6">
    <source>
        <dbReference type="Proteomes" id="UP000095281"/>
    </source>
</evidence>
<comment type="similarity">
    <text evidence="1">Belongs to the peptidase S28 family.</text>
</comment>
<dbReference type="PANTHER" id="PTHR11010">
    <property type="entry name" value="PROTEASE S28 PRO-X CARBOXYPEPTIDASE-RELATED"/>
    <property type="match status" value="1"/>
</dbReference>
<protein>
    <submittedName>
        <fullName evidence="7">Peptidase_S9 domain-containing protein</fullName>
    </submittedName>
</protein>
<dbReference type="OMA" id="QDIENCA"/>
<dbReference type="InterPro" id="IPR008758">
    <property type="entry name" value="Peptidase_S28"/>
</dbReference>
<dbReference type="AlphaFoldDB" id="A0A1I8BBW7"/>
<dbReference type="WBParaSite" id="MhA1_Contig1884.frz3.gene2">
    <property type="protein sequence ID" value="MhA1_Contig1884.frz3.gene2"/>
    <property type="gene ID" value="MhA1_Contig1884.frz3.gene2"/>
</dbReference>
<keyword evidence="2" id="KW-0645">Protease</keyword>
<dbReference type="GO" id="GO:0070008">
    <property type="term" value="F:serine-type exopeptidase activity"/>
    <property type="evidence" value="ECO:0007669"/>
    <property type="project" value="InterPro"/>
</dbReference>
<evidence type="ECO:0000256" key="1">
    <source>
        <dbReference type="ARBA" id="ARBA00011079"/>
    </source>
</evidence>
<keyword evidence="5" id="KW-0325">Glycoprotein</keyword>
<evidence type="ECO:0000256" key="2">
    <source>
        <dbReference type="ARBA" id="ARBA00022670"/>
    </source>
</evidence>
<dbReference type="Gene3D" id="3.40.50.1820">
    <property type="entry name" value="alpha/beta hydrolase"/>
    <property type="match status" value="1"/>
</dbReference>
<evidence type="ECO:0000256" key="3">
    <source>
        <dbReference type="ARBA" id="ARBA00022729"/>
    </source>
</evidence>
<dbReference type="PANTHER" id="PTHR11010:SF38">
    <property type="entry name" value="LYSOSOMAL PRO-X CARBOXYPEPTIDASE"/>
    <property type="match status" value="1"/>
</dbReference>
<evidence type="ECO:0000313" key="7">
    <source>
        <dbReference type="WBParaSite" id="MhA1_Contig1884.frz3.gene2"/>
    </source>
</evidence>
<dbReference type="Pfam" id="PF05577">
    <property type="entry name" value="Peptidase_S28"/>
    <property type="match status" value="1"/>
</dbReference>
<keyword evidence="3" id="KW-0732">Signal</keyword>
<dbReference type="SUPFAM" id="SSF53474">
    <property type="entry name" value="alpha/beta-Hydrolases"/>
    <property type="match status" value="1"/>
</dbReference>
<proteinExistence type="inferred from homology"/>
<dbReference type="Proteomes" id="UP000095281">
    <property type="component" value="Unplaced"/>
</dbReference>
<accession>A0A1I8BBW7</accession>
<organism evidence="6 7">
    <name type="scientific">Meloidogyne hapla</name>
    <name type="common">Root-knot nematode worm</name>
    <dbReference type="NCBI Taxonomy" id="6305"/>
    <lineage>
        <taxon>Eukaryota</taxon>
        <taxon>Metazoa</taxon>
        <taxon>Ecdysozoa</taxon>
        <taxon>Nematoda</taxon>
        <taxon>Chromadorea</taxon>
        <taxon>Rhabditida</taxon>
        <taxon>Tylenchina</taxon>
        <taxon>Tylenchomorpha</taxon>
        <taxon>Tylenchoidea</taxon>
        <taxon>Meloidogynidae</taxon>
        <taxon>Meloidogyninae</taxon>
        <taxon>Meloidogyne</taxon>
    </lineage>
</organism>
<dbReference type="GO" id="GO:0008239">
    <property type="term" value="F:dipeptidyl-peptidase activity"/>
    <property type="evidence" value="ECO:0007669"/>
    <property type="project" value="TreeGrafter"/>
</dbReference>
<evidence type="ECO:0000256" key="5">
    <source>
        <dbReference type="ARBA" id="ARBA00023180"/>
    </source>
</evidence>
<dbReference type="GO" id="GO:0006508">
    <property type="term" value="P:proteolysis"/>
    <property type="evidence" value="ECO:0007669"/>
    <property type="project" value="UniProtKB-KW"/>
</dbReference>